<organism evidence="1 2">
    <name type="scientific">Trametes sanguinea</name>
    <dbReference type="NCBI Taxonomy" id="158606"/>
    <lineage>
        <taxon>Eukaryota</taxon>
        <taxon>Fungi</taxon>
        <taxon>Dikarya</taxon>
        <taxon>Basidiomycota</taxon>
        <taxon>Agaricomycotina</taxon>
        <taxon>Agaricomycetes</taxon>
        <taxon>Polyporales</taxon>
        <taxon>Polyporaceae</taxon>
        <taxon>Trametes</taxon>
    </lineage>
</organism>
<accession>A0ACC1NZT8</accession>
<evidence type="ECO:0000313" key="1">
    <source>
        <dbReference type="EMBL" id="KAJ2983808.1"/>
    </source>
</evidence>
<gene>
    <name evidence="1" type="ORF">NUW54_g10593</name>
</gene>
<comment type="caution">
    <text evidence="1">The sequence shown here is derived from an EMBL/GenBank/DDBJ whole genome shotgun (WGS) entry which is preliminary data.</text>
</comment>
<name>A0ACC1NZT8_9APHY</name>
<sequence>MGARPRSGGTDSDGGGGKTAQKRRRTSTISSAPPSTLSISINEGESGTDPVPSSPATPAVTFPVRKAPRITGRPPKELMNSAITKGVVPPTEEKKKPSAYWECVSPECHYRAFGNASEVRVFKHAATCQRLRDSHPTVYHAIVESQSSGSLGAKLSRTDLAASIAKHSTVASTTSALGSGASESTNGPSQQKKMTVTDGTLNVLLEKGTKEKKRAERAALQEKVDHTIMRLICVRGLVPSIVDSAEWKELMQSLNPTYQPSPSEKFTKEYIPREAAFIRKQELKDIQEHENITITFDGNNTRRDSIYFVHATTPDRKHYFIGGHIGTDEHHTVAWVKDKVMQVRLSSTVTQLVVKFVTSVSQLGLILGLQSIKSVGISRTAAVCSDSTTVTLNTRSEISTAVPTIFDLRDCCHHLHNIIADITKLSAFREPMSDMKRIVSHFSKSTYGRAMLQQETDSGRRLLGLQKVGKTRFGSHWSAAQSLLPALPRIRELVQAKEIKFKHKRIQGIFAVRYNIEYTRLEHALVQYTTIVEPLIRSLWALEASTANAADVFIFFTACAASLRDLFAIGSEATGITNSVAKAVTDIFNDRYDQFFFHNEIYFAAFALDPRYPISDYLLIPPTAEPSITIPREGADLEHRHPRAYDRMKLFVREALKDMFNCKDDHPNEPLNPLLAKLGRNQASIELKEQLEAYWDGLAPFNTPIGTRSTLAYWKDLEHHQRARVLAVGSGLSVPSLLQAPNARHRFVRLFASRSSQSW</sequence>
<dbReference type="Proteomes" id="UP001144978">
    <property type="component" value="Unassembled WGS sequence"/>
</dbReference>
<protein>
    <submittedName>
        <fullName evidence="1">Uncharacterized protein</fullName>
    </submittedName>
</protein>
<dbReference type="EMBL" id="JANSHE010003864">
    <property type="protein sequence ID" value="KAJ2983808.1"/>
    <property type="molecule type" value="Genomic_DNA"/>
</dbReference>
<proteinExistence type="predicted"/>
<evidence type="ECO:0000313" key="2">
    <source>
        <dbReference type="Proteomes" id="UP001144978"/>
    </source>
</evidence>
<reference evidence="1" key="1">
    <citation type="submission" date="2022-08" db="EMBL/GenBank/DDBJ databases">
        <title>Genome Sequence of Pycnoporus sanguineus.</title>
        <authorList>
            <person name="Buettner E."/>
        </authorList>
    </citation>
    <scope>NUCLEOTIDE SEQUENCE</scope>
    <source>
        <strain evidence="1">CG-C14</strain>
    </source>
</reference>
<keyword evidence="2" id="KW-1185">Reference proteome</keyword>